<dbReference type="PANTHER" id="PTHR48090">
    <property type="entry name" value="UNDECAPRENYL-PHOSPHATE 4-DEOXY-4-FORMAMIDO-L-ARABINOSE TRANSFERASE-RELATED"/>
    <property type="match status" value="1"/>
</dbReference>
<dbReference type="RefSeq" id="WP_256401801.1">
    <property type="nucleotide sequence ID" value="NZ_JANHJR010000004.1"/>
</dbReference>
<dbReference type="PANTHER" id="PTHR48090:SF7">
    <property type="entry name" value="RFBJ PROTEIN"/>
    <property type="match status" value="1"/>
</dbReference>
<accession>A0ABD6DN51</accession>
<evidence type="ECO:0000256" key="1">
    <source>
        <dbReference type="SAM" id="Phobius"/>
    </source>
</evidence>
<dbReference type="Pfam" id="PF26629">
    <property type="entry name" value="GT2_TM_C"/>
    <property type="match status" value="1"/>
</dbReference>
<dbReference type="Pfam" id="PF00535">
    <property type="entry name" value="Glycos_transf_2"/>
    <property type="match status" value="1"/>
</dbReference>
<feature type="transmembrane region" description="Helical" evidence="1">
    <location>
        <begin position="251"/>
        <end position="273"/>
    </location>
</feature>
<organism evidence="4 5">
    <name type="scientific">Haloarchaeobius litoreus</name>
    <dbReference type="NCBI Taxonomy" id="755306"/>
    <lineage>
        <taxon>Archaea</taxon>
        <taxon>Methanobacteriati</taxon>
        <taxon>Methanobacteriota</taxon>
        <taxon>Stenosarchaea group</taxon>
        <taxon>Halobacteria</taxon>
        <taxon>Halobacteriales</taxon>
        <taxon>Halorubellaceae</taxon>
        <taxon>Haloarchaeobius</taxon>
    </lineage>
</organism>
<dbReference type="InterPro" id="IPR058718">
    <property type="entry name" value="Agl6_TM_C"/>
</dbReference>
<dbReference type="Gene3D" id="3.90.550.10">
    <property type="entry name" value="Spore Coat Polysaccharide Biosynthesis Protein SpsA, Chain A"/>
    <property type="match status" value="1"/>
</dbReference>
<dbReference type="SUPFAM" id="SSF53448">
    <property type="entry name" value="Nucleotide-diphospho-sugar transferases"/>
    <property type="match status" value="1"/>
</dbReference>
<protein>
    <submittedName>
        <fullName evidence="4">Glycosyltransferase family 2 protein</fullName>
    </submittedName>
</protein>
<keyword evidence="1" id="KW-0472">Membrane</keyword>
<evidence type="ECO:0000259" key="2">
    <source>
        <dbReference type="Pfam" id="PF00535"/>
    </source>
</evidence>
<feature type="transmembrane region" description="Helical" evidence="1">
    <location>
        <begin position="369"/>
        <end position="391"/>
    </location>
</feature>
<dbReference type="AlphaFoldDB" id="A0ABD6DN51"/>
<gene>
    <name evidence="4" type="ORF">ACFSBL_18665</name>
</gene>
<sequence>MSEPSSRQAPRDADSLLVPQESEATPTISFVMPTMNEEGAIAECIEWAKSALLELGVTGEIVVSDSSTDRTPKIAREHGARVITPDGRGYGYAYRYAFEHVRGEYVVIGDADTTYDFRELPELFALVESGEADMAMGSRLNGDMETGAMPALHRYVGNPLLTKFLNVFYGTNISDAHSGFRVISRDALEQLDLRTDGMEFASEMIMKAASAGLEIREVPITYRERTGDATLESFRDGWRHVRFMLINAPDYLFTIPAVLTGGTGLGLLGAVAADGAITGLDLGARAVVLGCLLLIVAHQTAVLATTSAIVANPIRKPSDPVTRFVTERFRLEHGLALGTGLLLVGGSYTLVNAVGWLNGNSVPLSDVDTVAFTLLVLGVLTVFDSFFLSVLGERDSP</sequence>
<name>A0ABD6DN51_9EURY</name>
<feature type="transmembrane region" description="Helical" evidence="1">
    <location>
        <begin position="285"/>
        <end position="314"/>
    </location>
</feature>
<dbReference type="InterPro" id="IPR001173">
    <property type="entry name" value="Glyco_trans_2-like"/>
</dbReference>
<feature type="domain" description="Low-salt glycan biosynthesis hexosyltransferase Agl6 C-terminal transmembrane region" evidence="3">
    <location>
        <begin position="310"/>
        <end position="392"/>
    </location>
</feature>
<dbReference type="EMBL" id="JBHUDO010000004">
    <property type="protein sequence ID" value="MFD1647719.1"/>
    <property type="molecule type" value="Genomic_DNA"/>
</dbReference>
<feature type="transmembrane region" description="Helical" evidence="1">
    <location>
        <begin position="335"/>
        <end position="357"/>
    </location>
</feature>
<keyword evidence="5" id="KW-1185">Reference proteome</keyword>
<reference evidence="4 5" key="1">
    <citation type="journal article" date="2019" name="Int. J. Syst. Evol. Microbiol.">
        <title>The Global Catalogue of Microorganisms (GCM) 10K type strain sequencing project: providing services to taxonomists for standard genome sequencing and annotation.</title>
        <authorList>
            <consortium name="The Broad Institute Genomics Platform"/>
            <consortium name="The Broad Institute Genome Sequencing Center for Infectious Disease"/>
            <person name="Wu L."/>
            <person name="Ma J."/>
        </authorList>
    </citation>
    <scope>NUCLEOTIDE SEQUENCE [LARGE SCALE GENOMIC DNA]</scope>
    <source>
        <strain evidence="4 5">CGMCC 1.10390</strain>
    </source>
</reference>
<evidence type="ECO:0000313" key="5">
    <source>
        <dbReference type="Proteomes" id="UP001597034"/>
    </source>
</evidence>
<keyword evidence="1" id="KW-0812">Transmembrane</keyword>
<comment type="caution">
    <text evidence="4">The sequence shown here is derived from an EMBL/GenBank/DDBJ whole genome shotgun (WGS) entry which is preliminary data.</text>
</comment>
<dbReference type="InterPro" id="IPR050256">
    <property type="entry name" value="Glycosyltransferase_2"/>
</dbReference>
<dbReference type="CDD" id="cd04179">
    <property type="entry name" value="DPM_DPG-synthase_like"/>
    <property type="match status" value="1"/>
</dbReference>
<dbReference type="Proteomes" id="UP001597034">
    <property type="component" value="Unassembled WGS sequence"/>
</dbReference>
<keyword evidence="1" id="KW-1133">Transmembrane helix</keyword>
<evidence type="ECO:0000259" key="3">
    <source>
        <dbReference type="Pfam" id="PF26629"/>
    </source>
</evidence>
<evidence type="ECO:0000313" key="4">
    <source>
        <dbReference type="EMBL" id="MFD1647719.1"/>
    </source>
</evidence>
<dbReference type="InterPro" id="IPR029044">
    <property type="entry name" value="Nucleotide-diphossugar_trans"/>
</dbReference>
<proteinExistence type="predicted"/>
<feature type="domain" description="Glycosyltransferase 2-like" evidence="2">
    <location>
        <begin position="29"/>
        <end position="191"/>
    </location>
</feature>